<reference evidence="17 18" key="1">
    <citation type="journal article" date="2011" name="Proc. Natl. Acad. Sci. U.S.A.">
        <title>Comparative genomics of xylose-fermenting fungi for enhanced biofuel production.</title>
        <authorList>
            <person name="Wohlbach D.J."/>
            <person name="Kuo A."/>
            <person name="Sato T.K."/>
            <person name="Potts K.M."/>
            <person name="Salamov A.A."/>
            <person name="LaButti K.M."/>
            <person name="Sun H."/>
            <person name="Clum A."/>
            <person name="Pangilinan J.L."/>
            <person name="Lindquist E.A."/>
            <person name="Lucas S."/>
            <person name="Lapidus A."/>
            <person name="Jin M."/>
            <person name="Gunawan C."/>
            <person name="Balan V."/>
            <person name="Dale B.E."/>
            <person name="Jeffries T.W."/>
            <person name="Zinkel R."/>
            <person name="Barry K.W."/>
            <person name="Grigoriev I.V."/>
            <person name="Gasch A.P."/>
        </authorList>
    </citation>
    <scope>NUCLEOTIDE SEQUENCE [LARGE SCALE GENOMIC DNA]</scope>
    <source>
        <strain evidence="18">NRRL Y-27907 / 11-Y1</strain>
    </source>
</reference>
<proteinExistence type="inferred from homology"/>
<dbReference type="STRING" id="619300.G3ARC9"/>
<feature type="domain" description="Peptidase M16C associated" evidence="16">
    <location>
        <begin position="508"/>
        <end position="760"/>
    </location>
</feature>
<evidence type="ECO:0000256" key="7">
    <source>
        <dbReference type="ARBA" id="ARBA00022670"/>
    </source>
</evidence>
<evidence type="ECO:0000256" key="8">
    <source>
        <dbReference type="ARBA" id="ARBA00022723"/>
    </source>
</evidence>
<dbReference type="MEROPS" id="M16.013"/>
<dbReference type="Proteomes" id="UP000000709">
    <property type="component" value="Unassembled WGS sequence"/>
</dbReference>
<keyword evidence="11" id="KW-0809">Transit peptide</keyword>
<keyword evidence="8" id="KW-0479">Metal-binding</keyword>
<keyword evidence="10" id="KW-0862">Zinc</keyword>
<evidence type="ECO:0000256" key="13">
    <source>
        <dbReference type="ARBA" id="ARBA00023128"/>
    </source>
</evidence>
<dbReference type="HOGENOM" id="CLU_009165_0_0_1"/>
<evidence type="ECO:0000256" key="1">
    <source>
        <dbReference type="ARBA" id="ARBA00001947"/>
    </source>
</evidence>
<dbReference type="GO" id="GO:0005758">
    <property type="term" value="C:mitochondrial intermembrane space"/>
    <property type="evidence" value="ECO:0007669"/>
    <property type="project" value="UniProtKB-SubCell"/>
</dbReference>
<dbReference type="RefSeq" id="XP_007376514.1">
    <property type="nucleotide sequence ID" value="XM_007376452.1"/>
</dbReference>
<name>G3ARC9_SPAPN</name>
<evidence type="ECO:0000256" key="9">
    <source>
        <dbReference type="ARBA" id="ARBA00022801"/>
    </source>
</evidence>
<dbReference type="Pfam" id="PF22516">
    <property type="entry name" value="PreP_C"/>
    <property type="match status" value="1"/>
</dbReference>
<dbReference type="SMART" id="SM01264">
    <property type="entry name" value="M16C_associated"/>
    <property type="match status" value="1"/>
</dbReference>
<accession>G3ARC9</accession>
<keyword evidence="9" id="KW-0378">Hydrolase</keyword>
<evidence type="ECO:0000256" key="4">
    <source>
        <dbReference type="ARBA" id="ARBA00007575"/>
    </source>
</evidence>
<dbReference type="InterPro" id="IPR055130">
    <property type="entry name" value="PreP_C"/>
</dbReference>
<dbReference type="EMBL" id="GL996503">
    <property type="protein sequence ID" value="EGW31736.1"/>
    <property type="molecule type" value="Genomic_DNA"/>
</dbReference>
<dbReference type="InterPro" id="IPR007863">
    <property type="entry name" value="Peptidase_M16_C"/>
</dbReference>
<keyword evidence="13" id="KW-0496">Mitochondrion</keyword>
<evidence type="ECO:0000256" key="3">
    <source>
        <dbReference type="ARBA" id="ARBA00004569"/>
    </source>
</evidence>
<dbReference type="FunFam" id="3.30.830.10:FF:000011">
    <property type="entry name" value="Presequence protease, mitochondrial"/>
    <property type="match status" value="1"/>
</dbReference>
<evidence type="ECO:0000256" key="12">
    <source>
        <dbReference type="ARBA" id="ARBA00023049"/>
    </source>
</evidence>
<dbReference type="Gene3D" id="3.30.830.10">
    <property type="entry name" value="Metalloenzyme, LuxS/M16 peptidase-like"/>
    <property type="match status" value="4"/>
</dbReference>
<dbReference type="OMA" id="NYLYYIR"/>
<evidence type="ECO:0000256" key="15">
    <source>
        <dbReference type="ARBA" id="ARBA00045897"/>
    </source>
</evidence>
<dbReference type="AlphaFoldDB" id="G3ARC9"/>
<comment type="subunit">
    <text evidence="5">Monomer and homodimer; homodimerization is induced by binding of the substrate.</text>
</comment>
<dbReference type="GO" id="GO:0005759">
    <property type="term" value="C:mitochondrial matrix"/>
    <property type="evidence" value="ECO:0007669"/>
    <property type="project" value="UniProtKB-SubCell"/>
</dbReference>
<dbReference type="eggNOG" id="KOG2019">
    <property type="taxonomic scope" value="Eukaryota"/>
</dbReference>
<comment type="subcellular location">
    <subcellularLocation>
        <location evidence="3">Mitochondrion intermembrane space</location>
    </subcellularLocation>
    <subcellularLocation>
        <location evidence="2">Mitochondrion matrix</location>
    </subcellularLocation>
</comment>
<protein>
    <recommendedName>
        <fullName evidence="6">Presequence protease, mitochondrial</fullName>
    </recommendedName>
    <alternativeName>
        <fullName evidence="14">Pitrilysin metalloproteinase</fullName>
    </alternativeName>
</protein>
<dbReference type="InParanoid" id="G3ARC9"/>
<keyword evidence="12" id="KW-0482">Metalloprotease</keyword>
<dbReference type="Pfam" id="PF08367">
    <property type="entry name" value="M16C_assoc"/>
    <property type="match status" value="1"/>
</dbReference>
<dbReference type="OrthoDB" id="10250783at2759"/>
<dbReference type="InterPro" id="IPR011765">
    <property type="entry name" value="Pept_M16_N"/>
</dbReference>
<dbReference type="InterPro" id="IPR013578">
    <property type="entry name" value="Peptidase_M16C_assoc"/>
</dbReference>
<evidence type="ECO:0000256" key="14">
    <source>
        <dbReference type="ARBA" id="ARBA00034552"/>
    </source>
</evidence>
<evidence type="ECO:0000313" key="17">
    <source>
        <dbReference type="EMBL" id="EGW31736.1"/>
    </source>
</evidence>
<dbReference type="GO" id="GO:0004176">
    <property type="term" value="F:ATP-dependent peptidase activity"/>
    <property type="evidence" value="ECO:0007669"/>
    <property type="project" value="EnsemblFungi"/>
</dbReference>
<dbReference type="KEGG" id="spaa:SPAPADRAFT_140545"/>
<evidence type="ECO:0000259" key="16">
    <source>
        <dbReference type="SMART" id="SM01264"/>
    </source>
</evidence>
<evidence type="ECO:0000256" key="6">
    <source>
        <dbReference type="ARBA" id="ARBA00020167"/>
    </source>
</evidence>
<keyword evidence="7 17" id="KW-0645">Protease</keyword>
<evidence type="ECO:0000256" key="2">
    <source>
        <dbReference type="ARBA" id="ARBA00004305"/>
    </source>
</evidence>
<dbReference type="SUPFAM" id="SSF63411">
    <property type="entry name" value="LuxS/MPP-like metallohydrolase"/>
    <property type="match status" value="4"/>
</dbReference>
<dbReference type="FunCoup" id="G3ARC9">
    <property type="interactions" value="671"/>
</dbReference>
<dbReference type="GeneID" id="18870299"/>
<dbReference type="GO" id="GO:0004222">
    <property type="term" value="F:metalloendopeptidase activity"/>
    <property type="evidence" value="ECO:0007669"/>
    <property type="project" value="EnsemblFungi"/>
</dbReference>
<dbReference type="GO" id="GO:0008270">
    <property type="term" value="F:zinc ion binding"/>
    <property type="evidence" value="ECO:0007669"/>
    <property type="project" value="EnsemblFungi"/>
</dbReference>
<evidence type="ECO:0000256" key="11">
    <source>
        <dbReference type="ARBA" id="ARBA00022946"/>
    </source>
</evidence>
<keyword evidence="18" id="KW-1185">Reference proteome</keyword>
<dbReference type="GO" id="GO:0051603">
    <property type="term" value="P:proteolysis involved in protein catabolic process"/>
    <property type="evidence" value="ECO:0007669"/>
    <property type="project" value="EnsemblFungi"/>
</dbReference>
<comment type="cofactor">
    <cofactor evidence="1">
        <name>Zn(2+)</name>
        <dbReference type="ChEBI" id="CHEBI:29105"/>
    </cofactor>
</comment>
<dbReference type="FunFam" id="3.30.830.10:FF:000013">
    <property type="entry name" value="Mitochondrial presequence protease"/>
    <property type="match status" value="1"/>
</dbReference>
<dbReference type="PANTHER" id="PTHR43016">
    <property type="entry name" value="PRESEQUENCE PROTEASE"/>
    <property type="match status" value="1"/>
</dbReference>
<dbReference type="FunFam" id="3.30.830.10:FF:000009">
    <property type="entry name" value="Presequence protease, mitochondrial"/>
    <property type="match status" value="1"/>
</dbReference>
<evidence type="ECO:0000256" key="10">
    <source>
        <dbReference type="ARBA" id="ARBA00022833"/>
    </source>
</evidence>
<dbReference type="PANTHER" id="PTHR43016:SF13">
    <property type="entry name" value="PRESEQUENCE PROTEASE, MITOCHONDRIAL"/>
    <property type="match status" value="1"/>
</dbReference>
<comment type="similarity">
    <text evidence="4">Belongs to the peptidase M16 family. PreP subfamily.</text>
</comment>
<sequence length="1032" mass="116609">MLRRSGLNIHRTRQVIQRFLSGSTPDRAILSKYPIGLNLHGFEITETTPIPEFSLVAVGLQHPSGGKHLHLHAENDTNNVFSVAFKTNPPDSTGVPHILEHTTLCGSEKYPVRDPFFKMTNRSLSNFMNAMTGHDYTFYPFATTNAQDFNNLLDVYLSSVFEPRLNYNDFLQEGWRLEHEDVNDINSKITFKGVVYNEMKGQYSNSAYYFYIKFLESIYPQLHNSGGDPKNITDLNYEDLIEFHSKNYHPSNARSFTYGNLPLEGHLRKLNDFYTRFGKRSKSLDIKQPIFTQTNNKSFDIVAPGPIDAMSGKEPSSQYNSSITWNLGNPLDENMKYEVFKWKILGSLLFDGHNSPLYQELIESGYGEDFSPNSGVDITTSLFSLTVGLNFLTKEQAANLESKVVDIIKSKVLPELESPESNYDDRVQAIVHQIELNFKKHKANFGFGLLNAIVPSWVNGLDPIKQLQVDQTLTKFKEDYSQNGLNIFKDLINDTLLNPETKKFKFTMEPREDFPKVIAEEESTRLDLKTKSLEPEDVKTIYDRNLKLAEEQVKEQDTDVLPTLTMDDIPKRGEFYPLQNISINEKTVSERVVDTNGLVYTYALKSINNLPIKYHKYLPLFTNCLTNLAGTVSTPITDLETKINMKTGGISFNYRITPNPYNTSDFKLGFSISGLALKKDAKHVYDLWYEIITQTKLEAEEDVLDKLSVLIKNMAQNQINNIADRGHSYASGVSSSKLSPSKYVSDLTNGLTQIQFVSELNSNLESRGEEFLTSELLPILQEIQQHILYGEPEGFKYRLVGDAEIVKENELLLQDFDSKLAKNSLPSTNEGLDSLLSSWKGLTASEKTLVNLPYQVGYSSLAKQGANYASKDGAALQVLSQLYTFKHLHSKIRESNGAYGGGLNYDGLSGILNYYSYRDPNPVKSIETFTESFDYGLKGWTDADLQQAKLRIFQSVDAPINVSSQGSSVFFDGISDELRQERRENFLSVNSNDLVDAAQKYLVDSDINSITIIGDNDALKVGDDWKVRELKA</sequence>
<dbReference type="Pfam" id="PF00675">
    <property type="entry name" value="Peptidase_M16"/>
    <property type="match status" value="1"/>
</dbReference>
<evidence type="ECO:0000256" key="5">
    <source>
        <dbReference type="ARBA" id="ARBA00011853"/>
    </source>
</evidence>
<dbReference type="Pfam" id="PF05193">
    <property type="entry name" value="Peptidase_M16_C"/>
    <property type="match status" value="1"/>
</dbReference>
<comment type="function">
    <text evidence="15">Degrades mitochondrial transit peptides after their cleavage in the intermembrane space or in the matrix, and presequence peptides; clearance of these peptides is required to keep the presequence processing machinery running. Preferentially cleaves the N-terminal side of paired basic amino acid residues. Also degrades other unstructured peptides. May function as an ATP-dependent peptidase as opposed to a metalloendopeptidase.</text>
</comment>
<organism evidence="18">
    <name type="scientific">Spathaspora passalidarum (strain NRRL Y-27907 / 11-Y1)</name>
    <dbReference type="NCBI Taxonomy" id="619300"/>
    <lineage>
        <taxon>Eukaryota</taxon>
        <taxon>Fungi</taxon>
        <taxon>Dikarya</taxon>
        <taxon>Ascomycota</taxon>
        <taxon>Saccharomycotina</taxon>
        <taxon>Pichiomycetes</taxon>
        <taxon>Debaryomycetaceae</taxon>
        <taxon>Spathaspora</taxon>
    </lineage>
</organism>
<gene>
    <name evidence="17" type="ORF">SPAPADRAFT_140545</name>
</gene>
<evidence type="ECO:0000313" key="18">
    <source>
        <dbReference type="Proteomes" id="UP000000709"/>
    </source>
</evidence>
<dbReference type="GO" id="GO:0034982">
    <property type="term" value="P:mitochondrial protein processing"/>
    <property type="evidence" value="ECO:0007669"/>
    <property type="project" value="EnsemblFungi"/>
</dbReference>
<dbReference type="InterPro" id="IPR011249">
    <property type="entry name" value="Metalloenz_LuxS/M16"/>
</dbReference>